<accession>A0A7Y9ZAV4</accession>
<comment type="caution">
    <text evidence="2">The sequence shown here is derived from an EMBL/GenBank/DDBJ whole genome shotgun (WGS) entry which is preliminary data.</text>
</comment>
<dbReference type="RefSeq" id="WP_179397818.1">
    <property type="nucleotide sequence ID" value="NZ_JACBZO010000001.1"/>
</dbReference>
<sequence length="45" mass="4528">MKGFCGGVLGGVAVVAGVVVLSVYTVVSAVEAEHRAWLRSPGVSL</sequence>
<dbReference type="AlphaFoldDB" id="A0A7Y9ZAV4"/>
<keyword evidence="1" id="KW-0472">Membrane</keyword>
<evidence type="ECO:0000313" key="3">
    <source>
        <dbReference type="Proteomes" id="UP000547973"/>
    </source>
</evidence>
<name>A0A7Y9ZAV4_9MICO</name>
<dbReference type="Proteomes" id="UP000547973">
    <property type="component" value="Unassembled WGS sequence"/>
</dbReference>
<feature type="transmembrane region" description="Helical" evidence="1">
    <location>
        <begin position="6"/>
        <end position="30"/>
    </location>
</feature>
<keyword evidence="1" id="KW-1133">Transmembrane helix</keyword>
<keyword evidence="3" id="KW-1185">Reference proteome</keyword>
<gene>
    <name evidence="2" type="ORF">BKA03_001539</name>
</gene>
<organism evidence="2 3">
    <name type="scientific">Demequina lutea</name>
    <dbReference type="NCBI Taxonomy" id="431489"/>
    <lineage>
        <taxon>Bacteria</taxon>
        <taxon>Bacillati</taxon>
        <taxon>Actinomycetota</taxon>
        <taxon>Actinomycetes</taxon>
        <taxon>Micrococcales</taxon>
        <taxon>Demequinaceae</taxon>
        <taxon>Demequina</taxon>
    </lineage>
</organism>
<reference evidence="2 3" key="1">
    <citation type="submission" date="2020-07" db="EMBL/GenBank/DDBJ databases">
        <title>Sequencing the genomes of 1000 actinobacteria strains.</title>
        <authorList>
            <person name="Klenk H.-P."/>
        </authorList>
    </citation>
    <scope>NUCLEOTIDE SEQUENCE [LARGE SCALE GENOMIC DNA]</scope>
    <source>
        <strain evidence="2 3">DSM 19970</strain>
    </source>
</reference>
<keyword evidence="1" id="KW-0812">Transmembrane</keyword>
<evidence type="ECO:0000256" key="1">
    <source>
        <dbReference type="SAM" id="Phobius"/>
    </source>
</evidence>
<protein>
    <submittedName>
        <fullName evidence="2">Uncharacterized protein</fullName>
    </submittedName>
</protein>
<proteinExistence type="predicted"/>
<evidence type="ECO:0000313" key="2">
    <source>
        <dbReference type="EMBL" id="NYI41420.1"/>
    </source>
</evidence>
<dbReference type="EMBL" id="JACBZO010000001">
    <property type="protein sequence ID" value="NYI41420.1"/>
    <property type="molecule type" value="Genomic_DNA"/>
</dbReference>